<dbReference type="PROSITE" id="PS50600">
    <property type="entry name" value="ULP_PROTEASE"/>
    <property type="match status" value="1"/>
</dbReference>
<evidence type="ECO:0000313" key="9">
    <source>
        <dbReference type="EMBL" id="EFO91286.1"/>
    </source>
</evidence>
<feature type="domain" description="Ubiquitin-like protease family profile" evidence="8">
    <location>
        <begin position="295"/>
        <end position="457"/>
    </location>
</feature>
<feature type="coiled-coil region" evidence="5">
    <location>
        <begin position="451"/>
        <end position="478"/>
    </location>
</feature>
<evidence type="ECO:0000259" key="7">
    <source>
        <dbReference type="PROSITE" id="PS50157"/>
    </source>
</evidence>
<protein>
    <recommendedName>
        <fullName evidence="11">Ubiquitin-like protease family profile domain-containing protein</fullName>
    </recommendedName>
</protein>
<feature type="region of interest" description="Disordered" evidence="6">
    <location>
        <begin position="1"/>
        <end position="28"/>
    </location>
</feature>
<sequence>MTNEYSKPVNENLTNKTGDNSRNTMSNSQCEMTWKPVARTYAQAASTNPADDKTVTVLGCKYNLLKLGNTPQTSKRSPPKPSRGGARISSVYTLTDELEITHREEGKITFAIDLPNKNNILCPLCRECTQTRGRGSSFTKHMKLHVKEKHQLDATFIYKCSMCNEYEPEKKCGTKWIQTHLQKVHNYKYDESAIVVPVPPNTRQQIANELNNAAPFVDIRKPKANVVEEKKTENGAMLKFLTKSNKDNQVKSPSEDIPDTESPEKETQALTIDPKGNNSPSKSSIKSSQSSASSICQEIQEIITLSEDEDPKGARPKPGINVWSLINETGKDAYIDTDIMMAFLKMRVENYDSVNIIDPLNYQFPARVDLVPLIQRNLEDGKKRVVFPICADEHWTLLTISNGIAAFYDPTGSRMSSYIEELVNELGLIIPKEQDEQPRQRDSYNCGVFVMKMAEAFIQDTEWEMEEVEEDVKNFRRNLLEELKPNYEIFAEKIKYYNSPGKSFAQSRPTSRSSQCAVCPTCSRSATPMMDVGNMEVDPVPQQQETPKSREPEQDEGWKVVGNARKRGVVTERSPNISPEAKRQFTGPEIKVVSPGKFHPLAGETEEMEVTCDSPPTKEPTVTPSLPAMKIASPEVTKKQT</sequence>
<dbReference type="GO" id="GO:0006508">
    <property type="term" value="P:proteolysis"/>
    <property type="evidence" value="ECO:0007669"/>
    <property type="project" value="UniProtKB-KW"/>
</dbReference>
<dbReference type="AlphaFoldDB" id="E3NT50"/>
<dbReference type="InterPro" id="IPR013087">
    <property type="entry name" value="Znf_C2H2_type"/>
</dbReference>
<dbReference type="InterPro" id="IPR003653">
    <property type="entry name" value="Peptidase_C48_C"/>
</dbReference>
<evidence type="ECO:0000256" key="5">
    <source>
        <dbReference type="SAM" id="Coils"/>
    </source>
</evidence>
<name>E3NT50_CAERE</name>
<dbReference type="OrthoDB" id="410104at2759"/>
<feature type="compositionally biased region" description="Basic and acidic residues" evidence="6">
    <location>
        <begin position="547"/>
        <end position="558"/>
    </location>
</feature>
<evidence type="ECO:0000256" key="6">
    <source>
        <dbReference type="SAM" id="MobiDB-lite"/>
    </source>
</evidence>
<keyword evidence="4" id="KW-0479">Metal-binding</keyword>
<proteinExistence type="inferred from homology"/>
<comment type="similarity">
    <text evidence="1">Belongs to the peptidase C48 family.</text>
</comment>
<evidence type="ECO:0000313" key="10">
    <source>
        <dbReference type="Proteomes" id="UP000008281"/>
    </source>
</evidence>
<reference evidence="9" key="1">
    <citation type="submission" date="2007-07" db="EMBL/GenBank/DDBJ databases">
        <title>PCAP assembly of the Caenorhabditis remanei genome.</title>
        <authorList>
            <consortium name="The Caenorhabditis remanei Sequencing Consortium"/>
            <person name="Wilson R.K."/>
        </authorList>
    </citation>
    <scope>NUCLEOTIDE SEQUENCE [LARGE SCALE GENOMIC DNA]</scope>
    <source>
        <strain evidence="9">PB4641</strain>
    </source>
</reference>
<keyword evidence="5" id="KW-0175">Coiled coil</keyword>
<feature type="domain" description="C2H2-type" evidence="7">
    <location>
        <begin position="123"/>
        <end position="150"/>
    </location>
</feature>
<dbReference type="SUPFAM" id="SSF54001">
    <property type="entry name" value="Cysteine proteinases"/>
    <property type="match status" value="1"/>
</dbReference>
<dbReference type="InParanoid" id="E3NT50"/>
<keyword evidence="4" id="KW-0863">Zinc-finger</keyword>
<dbReference type="Gene3D" id="3.40.395.10">
    <property type="entry name" value="Adenoviral Proteinase, Chain A"/>
    <property type="match status" value="1"/>
</dbReference>
<gene>
    <name evidence="9" type="ORF">CRE_24339</name>
</gene>
<evidence type="ECO:0000256" key="2">
    <source>
        <dbReference type="ARBA" id="ARBA00022670"/>
    </source>
</evidence>
<keyword evidence="10" id="KW-1185">Reference proteome</keyword>
<dbReference type="EMBL" id="DS270114">
    <property type="protein sequence ID" value="EFO91286.1"/>
    <property type="molecule type" value="Genomic_DNA"/>
</dbReference>
<accession>E3NT50</accession>
<keyword evidence="4" id="KW-0862">Zinc</keyword>
<dbReference type="Proteomes" id="UP000008281">
    <property type="component" value="Unassembled WGS sequence"/>
</dbReference>
<evidence type="ECO:0000256" key="4">
    <source>
        <dbReference type="PROSITE-ProRule" id="PRU00042"/>
    </source>
</evidence>
<dbReference type="HOGENOM" id="CLU_491118_0_0_1"/>
<dbReference type="Pfam" id="PF02902">
    <property type="entry name" value="Peptidase_C48"/>
    <property type="match status" value="1"/>
</dbReference>
<organism evidence="10">
    <name type="scientific">Caenorhabditis remanei</name>
    <name type="common">Caenorhabditis vulgaris</name>
    <dbReference type="NCBI Taxonomy" id="31234"/>
    <lineage>
        <taxon>Eukaryota</taxon>
        <taxon>Metazoa</taxon>
        <taxon>Ecdysozoa</taxon>
        <taxon>Nematoda</taxon>
        <taxon>Chromadorea</taxon>
        <taxon>Rhabditida</taxon>
        <taxon>Rhabditina</taxon>
        <taxon>Rhabditomorpha</taxon>
        <taxon>Rhabditoidea</taxon>
        <taxon>Rhabditidae</taxon>
        <taxon>Peloderinae</taxon>
        <taxon>Caenorhabditis</taxon>
    </lineage>
</organism>
<feature type="non-terminal residue" evidence="9">
    <location>
        <position position="641"/>
    </location>
</feature>
<feature type="compositionally biased region" description="Low complexity" evidence="6">
    <location>
        <begin position="279"/>
        <end position="291"/>
    </location>
</feature>
<dbReference type="eggNOG" id="KOG1075">
    <property type="taxonomic scope" value="Eukaryota"/>
</dbReference>
<evidence type="ECO:0000259" key="8">
    <source>
        <dbReference type="PROSITE" id="PS50600"/>
    </source>
</evidence>
<evidence type="ECO:0008006" key="11">
    <source>
        <dbReference type="Google" id="ProtNLM"/>
    </source>
</evidence>
<evidence type="ECO:0000256" key="3">
    <source>
        <dbReference type="ARBA" id="ARBA00022801"/>
    </source>
</evidence>
<dbReference type="STRING" id="31234.E3NT50"/>
<keyword evidence="3" id="KW-0378">Hydrolase</keyword>
<dbReference type="GO" id="GO:0008234">
    <property type="term" value="F:cysteine-type peptidase activity"/>
    <property type="evidence" value="ECO:0007669"/>
    <property type="project" value="InterPro"/>
</dbReference>
<feature type="region of interest" description="Disordered" evidence="6">
    <location>
        <begin position="535"/>
        <end position="641"/>
    </location>
</feature>
<keyword evidence="2" id="KW-0645">Protease</keyword>
<dbReference type="InterPro" id="IPR038765">
    <property type="entry name" value="Papain-like_cys_pep_sf"/>
</dbReference>
<evidence type="ECO:0000256" key="1">
    <source>
        <dbReference type="ARBA" id="ARBA00005234"/>
    </source>
</evidence>
<feature type="region of interest" description="Disordered" evidence="6">
    <location>
        <begin position="238"/>
        <end position="291"/>
    </location>
</feature>
<dbReference type="GO" id="GO:0008270">
    <property type="term" value="F:zinc ion binding"/>
    <property type="evidence" value="ECO:0007669"/>
    <property type="project" value="UniProtKB-KW"/>
</dbReference>
<dbReference type="PROSITE" id="PS50157">
    <property type="entry name" value="ZINC_FINGER_C2H2_2"/>
    <property type="match status" value="1"/>
</dbReference>